<keyword evidence="9" id="KW-1185">Reference proteome</keyword>
<dbReference type="GO" id="GO:0042073">
    <property type="term" value="P:intraciliary transport"/>
    <property type="evidence" value="ECO:0007669"/>
    <property type="project" value="InterPro"/>
</dbReference>
<evidence type="ECO:0000256" key="2">
    <source>
        <dbReference type="ARBA" id="ARBA00007700"/>
    </source>
</evidence>
<protein>
    <recommendedName>
        <fullName evidence="10">Intraflagellar transport protein 46</fullName>
    </recommendedName>
</protein>
<dbReference type="PANTHER" id="PTHR13376">
    <property type="entry name" value="INTRAFLAGELLAR TRANSPORT PROTEIN 46 HOMOLOG"/>
    <property type="match status" value="1"/>
</dbReference>
<feature type="compositionally biased region" description="Basic and acidic residues" evidence="7">
    <location>
        <begin position="92"/>
        <end position="107"/>
    </location>
</feature>
<dbReference type="InterPro" id="IPR022088">
    <property type="entry name" value="Intraflagellar_transp_cmplxB"/>
</dbReference>
<keyword evidence="5" id="KW-0206">Cytoskeleton</keyword>
<dbReference type="Pfam" id="PF12317">
    <property type="entry name" value="IFT46_B_C"/>
    <property type="match status" value="1"/>
</dbReference>
<feature type="compositionally biased region" description="Polar residues" evidence="7">
    <location>
        <begin position="54"/>
        <end position="66"/>
    </location>
</feature>
<sequence length="424" mass="46766">MDEMYDVPDDLLEDSVDTLASPTKRALHDSDDEDEPGFGRALARQSIPEDPPFATSSSTHRSNYNDGDSDDEPPEIPGSPMKPITAPSYLNDGHKADILVVEHKDDESASSSSEEEYEQDKQSTKLRSTLRSQERPKETVTKAPSPLKPDEPMDDPATTRTATTSIFPPIDSPPKQRQPSPQKPWPVDDEYCRDSDADENEDEEEGETVTPLPPEIRAMLQFVDVFKPEVFDLPMYLEPFVPEYIPSIGSPFEGTSVLRPDVLTAEATPTPGLGVHVLAEPGATQSNPAELQLLLQADAKTALGASRQALELPVHAITDAHLFPDRISAWISSVSHVHASQPAPHVVYTKPMPSFDTLLELWPEALEPMMQVLPTADLQVSLHDFARIVCVLLDIPVYPGQLKQSLHVLFTLYQECDAIANPVR</sequence>
<dbReference type="GO" id="GO:0030992">
    <property type="term" value="C:intraciliary transport particle B"/>
    <property type="evidence" value="ECO:0007669"/>
    <property type="project" value="TreeGrafter"/>
</dbReference>
<evidence type="ECO:0000313" key="9">
    <source>
        <dbReference type="Proteomes" id="UP000243579"/>
    </source>
</evidence>
<dbReference type="GO" id="GO:0031514">
    <property type="term" value="C:motile cilium"/>
    <property type="evidence" value="ECO:0007669"/>
    <property type="project" value="TreeGrafter"/>
</dbReference>
<comment type="similarity">
    <text evidence="2">Belongs to the IFT46 family.</text>
</comment>
<evidence type="ECO:0000256" key="3">
    <source>
        <dbReference type="ARBA" id="ARBA00022490"/>
    </source>
</evidence>
<dbReference type="AlphaFoldDB" id="A0A1V9YN49"/>
<proteinExistence type="inferred from homology"/>
<keyword evidence="6" id="KW-0966">Cell projection</keyword>
<feature type="compositionally biased region" description="Acidic residues" evidence="7">
    <location>
        <begin position="1"/>
        <end position="16"/>
    </location>
</feature>
<dbReference type="OrthoDB" id="2119217at2759"/>
<feature type="region of interest" description="Disordered" evidence="7">
    <location>
        <begin position="1"/>
        <end position="212"/>
    </location>
</feature>
<evidence type="ECO:0000256" key="4">
    <source>
        <dbReference type="ARBA" id="ARBA00023069"/>
    </source>
</evidence>
<name>A0A1V9YN49_ACHHY</name>
<comment type="subcellular location">
    <subcellularLocation>
        <location evidence="1">Cytoplasm</location>
        <location evidence="1">Cytoskeleton</location>
        <location evidence="1">Cilium basal body</location>
    </subcellularLocation>
</comment>
<dbReference type="GO" id="GO:0060271">
    <property type="term" value="P:cilium assembly"/>
    <property type="evidence" value="ECO:0007669"/>
    <property type="project" value="TreeGrafter"/>
</dbReference>
<organism evidence="8 9">
    <name type="scientific">Achlya hypogyna</name>
    <name type="common">Oomycete</name>
    <name type="synonym">Protoachlya hypogyna</name>
    <dbReference type="NCBI Taxonomy" id="1202772"/>
    <lineage>
        <taxon>Eukaryota</taxon>
        <taxon>Sar</taxon>
        <taxon>Stramenopiles</taxon>
        <taxon>Oomycota</taxon>
        <taxon>Saprolegniomycetes</taxon>
        <taxon>Saprolegniales</taxon>
        <taxon>Achlyaceae</taxon>
        <taxon>Achlya</taxon>
    </lineage>
</organism>
<dbReference type="EMBL" id="JNBR01001461">
    <property type="protein sequence ID" value="OQR87178.1"/>
    <property type="molecule type" value="Genomic_DNA"/>
</dbReference>
<feature type="compositionally biased region" description="Acidic residues" evidence="7">
    <location>
        <begin position="196"/>
        <end position="207"/>
    </location>
</feature>
<keyword evidence="3" id="KW-0963">Cytoplasm</keyword>
<evidence type="ECO:0000256" key="5">
    <source>
        <dbReference type="ARBA" id="ARBA00023212"/>
    </source>
</evidence>
<dbReference type="GO" id="GO:0005815">
    <property type="term" value="C:microtubule organizing center"/>
    <property type="evidence" value="ECO:0007669"/>
    <property type="project" value="TreeGrafter"/>
</dbReference>
<evidence type="ECO:0008006" key="10">
    <source>
        <dbReference type="Google" id="ProtNLM"/>
    </source>
</evidence>
<gene>
    <name evidence="8" type="ORF">ACHHYP_09405</name>
</gene>
<evidence type="ECO:0000256" key="7">
    <source>
        <dbReference type="SAM" id="MobiDB-lite"/>
    </source>
</evidence>
<evidence type="ECO:0000256" key="1">
    <source>
        <dbReference type="ARBA" id="ARBA00004120"/>
    </source>
</evidence>
<dbReference type="PANTHER" id="PTHR13376:SF0">
    <property type="entry name" value="INTRAFLAGELLAR TRANSPORT PROTEIN 46 HOMOLOG"/>
    <property type="match status" value="1"/>
</dbReference>
<comment type="caution">
    <text evidence="8">The sequence shown here is derived from an EMBL/GenBank/DDBJ whole genome shotgun (WGS) entry which is preliminary data.</text>
</comment>
<dbReference type="Proteomes" id="UP000243579">
    <property type="component" value="Unassembled WGS sequence"/>
</dbReference>
<evidence type="ECO:0000313" key="8">
    <source>
        <dbReference type="EMBL" id="OQR87178.1"/>
    </source>
</evidence>
<accession>A0A1V9YN49</accession>
<reference evidence="8 9" key="1">
    <citation type="journal article" date="2014" name="Genome Biol. Evol.">
        <title>The secreted proteins of Achlya hypogyna and Thraustotheca clavata identify the ancestral oomycete secretome and reveal gene acquisitions by horizontal gene transfer.</title>
        <authorList>
            <person name="Misner I."/>
            <person name="Blouin N."/>
            <person name="Leonard G."/>
            <person name="Richards T.A."/>
            <person name="Lane C.E."/>
        </authorList>
    </citation>
    <scope>NUCLEOTIDE SEQUENCE [LARGE SCALE GENOMIC DNA]</scope>
    <source>
        <strain evidence="8 9">ATCC 48635</strain>
    </source>
</reference>
<keyword evidence="4" id="KW-0969">Cilium</keyword>
<evidence type="ECO:0000256" key="6">
    <source>
        <dbReference type="ARBA" id="ARBA00023273"/>
    </source>
</evidence>